<name>A0ABP0HRL6_9DINO</name>
<dbReference type="Proteomes" id="UP001642484">
    <property type="component" value="Unassembled WGS sequence"/>
</dbReference>
<evidence type="ECO:0000313" key="2">
    <source>
        <dbReference type="EMBL" id="CAK8992226.1"/>
    </source>
</evidence>
<dbReference type="EMBL" id="CAXAMN010001101">
    <property type="protein sequence ID" value="CAK8992226.1"/>
    <property type="molecule type" value="Genomic_DNA"/>
</dbReference>
<feature type="compositionally biased region" description="Basic and acidic residues" evidence="1">
    <location>
        <begin position="52"/>
        <end position="70"/>
    </location>
</feature>
<evidence type="ECO:0000256" key="1">
    <source>
        <dbReference type="SAM" id="MobiDB-lite"/>
    </source>
</evidence>
<keyword evidence="3" id="KW-1185">Reference proteome</keyword>
<feature type="non-terminal residue" evidence="2">
    <location>
        <position position="1"/>
    </location>
</feature>
<proteinExistence type="predicted"/>
<accession>A0ABP0HRL6</accession>
<feature type="compositionally biased region" description="Basic and acidic residues" evidence="1">
    <location>
        <begin position="77"/>
        <end position="155"/>
    </location>
</feature>
<feature type="region of interest" description="Disordered" evidence="1">
    <location>
        <begin position="1"/>
        <end position="162"/>
    </location>
</feature>
<feature type="compositionally biased region" description="Basic and acidic residues" evidence="1">
    <location>
        <begin position="32"/>
        <end position="45"/>
    </location>
</feature>
<organism evidence="2 3">
    <name type="scientific">Durusdinium trenchii</name>
    <dbReference type="NCBI Taxonomy" id="1381693"/>
    <lineage>
        <taxon>Eukaryota</taxon>
        <taxon>Sar</taxon>
        <taxon>Alveolata</taxon>
        <taxon>Dinophyceae</taxon>
        <taxon>Suessiales</taxon>
        <taxon>Symbiodiniaceae</taxon>
        <taxon>Durusdinium</taxon>
    </lineage>
</organism>
<feature type="region of interest" description="Disordered" evidence="1">
    <location>
        <begin position="251"/>
        <end position="276"/>
    </location>
</feature>
<reference evidence="2 3" key="1">
    <citation type="submission" date="2024-02" db="EMBL/GenBank/DDBJ databases">
        <authorList>
            <person name="Chen Y."/>
            <person name="Shah S."/>
            <person name="Dougan E. K."/>
            <person name="Thang M."/>
            <person name="Chan C."/>
        </authorList>
    </citation>
    <scope>NUCLEOTIDE SEQUENCE [LARGE SCALE GENOMIC DNA]</scope>
</reference>
<evidence type="ECO:0000313" key="3">
    <source>
        <dbReference type="Proteomes" id="UP001642484"/>
    </source>
</evidence>
<protein>
    <submittedName>
        <fullName evidence="2">Uncharacterized protein</fullName>
    </submittedName>
</protein>
<sequence length="276" mass="31204">DVEMILPQDTKDGGAKGDSQFFTNTGEALAEAPEKMDGVADRMEVQETPTKGNKDGKKPEPKDQETRTSEPSEESNDGTKPKPKDQETQKSDASTKDNKDDAKAEQKDQERPTSEPSEESKNGTKPEQKDQETPTSEPSKESKDGTKPEQKDQEKKRHMRYMRFFRSVRDGADTPKAIKRMGNKAVGRKDLMDTLYEAWTECAGKWTKSNLYLNAVSKDKSKRRGTRRWMIWPELVERYGVAGATALVEHKQEDAERAAREIREHPEAPGCKDRAE</sequence>
<comment type="caution">
    <text evidence="2">The sequence shown here is derived from an EMBL/GenBank/DDBJ whole genome shotgun (WGS) entry which is preliminary data.</text>
</comment>
<feature type="non-terminal residue" evidence="2">
    <location>
        <position position="276"/>
    </location>
</feature>
<gene>
    <name evidence="2" type="ORF">CCMP2556_LOCUS2777</name>
</gene>